<dbReference type="GeneID" id="20675917"/>
<dbReference type="KEGG" id="hir:HETIRDRAFT_449148"/>
<feature type="chain" id="PRO_5004844330" evidence="1">
    <location>
        <begin position="27"/>
        <end position="97"/>
    </location>
</feature>
<keyword evidence="1" id="KW-0732">Signal</keyword>
<dbReference type="InParanoid" id="W4KKF0"/>
<dbReference type="EMBL" id="KI925455">
    <property type="protein sequence ID" value="ETW86287.1"/>
    <property type="molecule type" value="Genomic_DNA"/>
</dbReference>
<keyword evidence="3" id="KW-1185">Reference proteome</keyword>
<feature type="signal peptide" evidence="1">
    <location>
        <begin position="1"/>
        <end position="26"/>
    </location>
</feature>
<organism evidence="2 3">
    <name type="scientific">Heterobasidion irregulare (strain TC 32-1)</name>
    <dbReference type="NCBI Taxonomy" id="747525"/>
    <lineage>
        <taxon>Eukaryota</taxon>
        <taxon>Fungi</taxon>
        <taxon>Dikarya</taxon>
        <taxon>Basidiomycota</taxon>
        <taxon>Agaricomycotina</taxon>
        <taxon>Agaricomycetes</taxon>
        <taxon>Russulales</taxon>
        <taxon>Bondarzewiaceae</taxon>
        <taxon>Heterobasidion</taxon>
        <taxon>Heterobasidion annosum species complex</taxon>
    </lineage>
</organism>
<protein>
    <submittedName>
        <fullName evidence="2">Uncharacterized protein</fullName>
    </submittedName>
</protein>
<proteinExistence type="predicted"/>
<gene>
    <name evidence="2" type="ORF">HETIRDRAFT_449148</name>
</gene>
<reference evidence="2 3" key="1">
    <citation type="journal article" date="2012" name="New Phytol.">
        <title>Insight into trade-off between wood decay and parasitism from the genome of a fungal forest pathogen.</title>
        <authorList>
            <person name="Olson A."/>
            <person name="Aerts A."/>
            <person name="Asiegbu F."/>
            <person name="Belbahri L."/>
            <person name="Bouzid O."/>
            <person name="Broberg A."/>
            <person name="Canback B."/>
            <person name="Coutinho P.M."/>
            <person name="Cullen D."/>
            <person name="Dalman K."/>
            <person name="Deflorio G."/>
            <person name="van Diepen L.T."/>
            <person name="Dunand C."/>
            <person name="Duplessis S."/>
            <person name="Durling M."/>
            <person name="Gonthier P."/>
            <person name="Grimwood J."/>
            <person name="Fossdal C.G."/>
            <person name="Hansson D."/>
            <person name="Henrissat B."/>
            <person name="Hietala A."/>
            <person name="Himmelstrand K."/>
            <person name="Hoffmeister D."/>
            <person name="Hogberg N."/>
            <person name="James T.Y."/>
            <person name="Karlsson M."/>
            <person name="Kohler A."/>
            <person name="Kues U."/>
            <person name="Lee Y.H."/>
            <person name="Lin Y.C."/>
            <person name="Lind M."/>
            <person name="Lindquist E."/>
            <person name="Lombard V."/>
            <person name="Lucas S."/>
            <person name="Lunden K."/>
            <person name="Morin E."/>
            <person name="Murat C."/>
            <person name="Park J."/>
            <person name="Raffaello T."/>
            <person name="Rouze P."/>
            <person name="Salamov A."/>
            <person name="Schmutz J."/>
            <person name="Solheim H."/>
            <person name="Stahlberg J."/>
            <person name="Velez H."/>
            <person name="de Vries R.P."/>
            <person name="Wiebenga A."/>
            <person name="Woodward S."/>
            <person name="Yakovlev I."/>
            <person name="Garbelotto M."/>
            <person name="Martin F."/>
            <person name="Grigoriev I.V."/>
            <person name="Stenlid J."/>
        </authorList>
    </citation>
    <scope>NUCLEOTIDE SEQUENCE [LARGE SCALE GENOMIC DNA]</scope>
    <source>
        <strain evidence="2 3">TC 32-1</strain>
    </source>
</reference>
<evidence type="ECO:0000256" key="1">
    <source>
        <dbReference type="SAM" id="SignalP"/>
    </source>
</evidence>
<accession>W4KKF0</accession>
<evidence type="ECO:0000313" key="3">
    <source>
        <dbReference type="Proteomes" id="UP000030671"/>
    </source>
</evidence>
<dbReference type="RefSeq" id="XP_009543042.1">
    <property type="nucleotide sequence ID" value="XM_009544747.1"/>
</dbReference>
<sequence length="97" mass="10050">MTRFFVSFSTMLLLGLSLFAVSPVGAAGLAGDSIAARAADAPTCQCKDIFTNDVDRDTTGSCCARVQGTPVNYGCMTDQTGDFIECCGASNEQGGCF</sequence>
<dbReference type="AlphaFoldDB" id="W4KKF0"/>
<dbReference type="HOGENOM" id="CLU_2346952_0_0_1"/>
<dbReference type="Proteomes" id="UP000030671">
    <property type="component" value="Unassembled WGS sequence"/>
</dbReference>
<evidence type="ECO:0000313" key="2">
    <source>
        <dbReference type="EMBL" id="ETW86287.1"/>
    </source>
</evidence>
<name>W4KKF0_HETIT</name>